<gene>
    <name evidence="2" type="ORF">HK103_003291</name>
</gene>
<organism evidence="2 3">
    <name type="scientific">Boothiomyces macroporosus</name>
    <dbReference type="NCBI Taxonomy" id="261099"/>
    <lineage>
        <taxon>Eukaryota</taxon>
        <taxon>Fungi</taxon>
        <taxon>Fungi incertae sedis</taxon>
        <taxon>Chytridiomycota</taxon>
        <taxon>Chytridiomycota incertae sedis</taxon>
        <taxon>Chytridiomycetes</taxon>
        <taxon>Rhizophydiales</taxon>
        <taxon>Terramycetaceae</taxon>
        <taxon>Boothiomyces</taxon>
    </lineage>
</organism>
<keyword evidence="3" id="KW-1185">Reference proteome</keyword>
<dbReference type="Proteomes" id="UP001210925">
    <property type="component" value="Unassembled WGS sequence"/>
</dbReference>
<feature type="non-terminal residue" evidence="2">
    <location>
        <position position="1"/>
    </location>
</feature>
<accession>A0AAD5U8Q5</accession>
<comment type="caution">
    <text evidence="2">The sequence shown here is derived from an EMBL/GenBank/DDBJ whole genome shotgun (WGS) entry which is preliminary data.</text>
</comment>
<proteinExistence type="predicted"/>
<protein>
    <recommendedName>
        <fullName evidence="1">STAS domain-containing protein</fullName>
    </recommendedName>
</protein>
<name>A0AAD5U8Q5_9FUNG</name>
<dbReference type="EMBL" id="JADGKB010000236">
    <property type="protein sequence ID" value="KAJ3250637.1"/>
    <property type="molecule type" value="Genomic_DNA"/>
</dbReference>
<dbReference type="PROSITE" id="PS50801">
    <property type="entry name" value="STAS"/>
    <property type="match status" value="1"/>
</dbReference>
<sequence length="67" mass="7267">DTYGVLILSQIFKKFVGQTCTVILSGANDSIKSKLVQSKVVEIIGKNRLVPDLKDAFALASNSNIKQ</sequence>
<evidence type="ECO:0000313" key="3">
    <source>
        <dbReference type="Proteomes" id="UP001210925"/>
    </source>
</evidence>
<dbReference type="InterPro" id="IPR036513">
    <property type="entry name" value="STAS_dom_sf"/>
</dbReference>
<reference evidence="2" key="1">
    <citation type="submission" date="2020-05" db="EMBL/GenBank/DDBJ databases">
        <title>Phylogenomic resolution of chytrid fungi.</title>
        <authorList>
            <person name="Stajich J.E."/>
            <person name="Amses K."/>
            <person name="Simmons R."/>
            <person name="Seto K."/>
            <person name="Myers J."/>
            <person name="Bonds A."/>
            <person name="Quandt C.A."/>
            <person name="Barry K."/>
            <person name="Liu P."/>
            <person name="Grigoriev I."/>
            <person name="Longcore J.E."/>
            <person name="James T.Y."/>
        </authorList>
    </citation>
    <scope>NUCLEOTIDE SEQUENCE</scope>
    <source>
        <strain evidence="2">PLAUS21</strain>
    </source>
</reference>
<dbReference type="AlphaFoldDB" id="A0AAD5U8Q5"/>
<dbReference type="Gene3D" id="3.30.750.24">
    <property type="entry name" value="STAS domain"/>
    <property type="match status" value="1"/>
</dbReference>
<dbReference type="SUPFAM" id="SSF52091">
    <property type="entry name" value="SpoIIaa-like"/>
    <property type="match status" value="1"/>
</dbReference>
<dbReference type="InterPro" id="IPR002645">
    <property type="entry name" value="STAS_dom"/>
</dbReference>
<evidence type="ECO:0000259" key="1">
    <source>
        <dbReference type="PROSITE" id="PS50801"/>
    </source>
</evidence>
<evidence type="ECO:0000313" key="2">
    <source>
        <dbReference type="EMBL" id="KAJ3250637.1"/>
    </source>
</evidence>
<feature type="domain" description="STAS" evidence="1">
    <location>
        <begin position="1"/>
        <end position="60"/>
    </location>
</feature>